<evidence type="ECO:0000256" key="1">
    <source>
        <dbReference type="ARBA" id="ARBA00004123"/>
    </source>
</evidence>
<dbReference type="InterPro" id="IPR044159">
    <property type="entry name" value="IQM"/>
</dbReference>
<protein>
    <submittedName>
        <fullName evidence="6">Uncharacterized protein</fullName>
    </submittedName>
</protein>
<accession>A0AAN6YJ37</accession>
<feature type="region of interest" description="Disordered" evidence="5">
    <location>
        <begin position="22"/>
        <end position="41"/>
    </location>
</feature>
<proteinExistence type="predicted"/>
<gene>
    <name evidence="6" type="ORF">QBC37DRAFT_3912</name>
</gene>
<feature type="region of interest" description="Disordered" evidence="5">
    <location>
        <begin position="295"/>
        <end position="323"/>
    </location>
</feature>
<dbReference type="AlphaFoldDB" id="A0AAN6YJ37"/>
<feature type="compositionally biased region" description="Basic and acidic residues" evidence="5">
    <location>
        <begin position="130"/>
        <end position="139"/>
    </location>
</feature>
<sequence>MISTTPEAASCKMPSWPCDIDTRSTKSRASSHRPPSPCQMPSWPCDIDGPFSQNTASQQFITLAHLALDRQEYLDSLIPPSSEEIIRIAGLQAVKEAQIKRRNRIHRRAVSEASLQRYQHQTFLPIQDSRASEQHDGHGLSHHSALSSSLRPGPAAISSKHNRSKSATTVHSHVSGLPEQPKPMDASTRWTQAIREARFRLLTAPRSRSGFAPDMAQAPPPGFVLDETDTDLLAALHPKPLTARQRWKKAIAVACRAGFDPYAAAASDMNDHSDDTEDYSSEMEYISSATSIHSKSDSAYHSDHDSEHQSSKHAKAQHEHQKQKEEAKIINELYLLELVDTKHRYGINLFLYHQEWKKSPTTENFFFWLDFGAGRFLDLGLNNGDGCSREKLEREQIRYLSFEEQELYRVVVGSGGRLCWAKNGVPVDTDGLRWRDSLVGIVPLDDSAPEWEPTIRGVEGNKMASSGHLGDWFSSACSSGENSRVGSSWSSGNSTLSTCLSLSSGGVVPPDHAAAEEEEGGQLETRHRRPDIRQDVDVGKKPRNRSASSSKGLNKLKYGNSPASYLLDKFLRQQWGSKPWIFVADSAGRLYIGIKDSGSFQHTSFVRGSRVSAAGMISVKEGKVTGLSPLSGHYRPPTKNFRRFVRGLREMGVYLGGGEGHSHHSDGTTRGGKGARFGEEIRLCYGHDYWLLRGFEIYSGFRSRLFGCDDDHGREEASRKQSKGRLLSMKSMASLIDKAERTVVGKASIDEEWRAKV</sequence>
<dbReference type="GO" id="GO:0005634">
    <property type="term" value="C:nucleus"/>
    <property type="evidence" value="ECO:0007669"/>
    <property type="project" value="UniProtKB-SubCell"/>
</dbReference>
<dbReference type="EMBL" id="MU858045">
    <property type="protein sequence ID" value="KAK4220218.1"/>
    <property type="molecule type" value="Genomic_DNA"/>
</dbReference>
<feature type="region of interest" description="Disordered" evidence="5">
    <location>
        <begin position="507"/>
        <end position="555"/>
    </location>
</feature>
<evidence type="ECO:0000256" key="3">
    <source>
        <dbReference type="ARBA" id="ARBA00022490"/>
    </source>
</evidence>
<comment type="caution">
    <text evidence="6">The sequence shown here is derived from an EMBL/GenBank/DDBJ whole genome shotgun (WGS) entry which is preliminary data.</text>
</comment>
<name>A0AAN6YJ37_9PEZI</name>
<feature type="region of interest" description="Disordered" evidence="5">
    <location>
        <begin position="130"/>
        <end position="186"/>
    </location>
</feature>
<evidence type="ECO:0000313" key="7">
    <source>
        <dbReference type="Proteomes" id="UP001301769"/>
    </source>
</evidence>
<evidence type="ECO:0000313" key="6">
    <source>
        <dbReference type="EMBL" id="KAK4220218.1"/>
    </source>
</evidence>
<dbReference type="GO" id="GO:0005737">
    <property type="term" value="C:cytoplasm"/>
    <property type="evidence" value="ECO:0007669"/>
    <property type="project" value="UniProtKB-SubCell"/>
</dbReference>
<organism evidence="6 7">
    <name type="scientific">Rhypophila decipiens</name>
    <dbReference type="NCBI Taxonomy" id="261697"/>
    <lineage>
        <taxon>Eukaryota</taxon>
        <taxon>Fungi</taxon>
        <taxon>Dikarya</taxon>
        <taxon>Ascomycota</taxon>
        <taxon>Pezizomycotina</taxon>
        <taxon>Sordariomycetes</taxon>
        <taxon>Sordariomycetidae</taxon>
        <taxon>Sordariales</taxon>
        <taxon>Naviculisporaceae</taxon>
        <taxon>Rhypophila</taxon>
    </lineage>
</organism>
<reference evidence="6" key="2">
    <citation type="submission" date="2023-05" db="EMBL/GenBank/DDBJ databases">
        <authorList>
            <consortium name="Lawrence Berkeley National Laboratory"/>
            <person name="Steindorff A."/>
            <person name="Hensen N."/>
            <person name="Bonometti L."/>
            <person name="Westerberg I."/>
            <person name="Brannstrom I.O."/>
            <person name="Guillou S."/>
            <person name="Cros-Aarteil S."/>
            <person name="Calhoun S."/>
            <person name="Haridas S."/>
            <person name="Kuo A."/>
            <person name="Mondo S."/>
            <person name="Pangilinan J."/>
            <person name="Riley R."/>
            <person name="Labutti K."/>
            <person name="Andreopoulos B."/>
            <person name="Lipzen A."/>
            <person name="Chen C."/>
            <person name="Yanf M."/>
            <person name="Daum C."/>
            <person name="Ng V."/>
            <person name="Clum A."/>
            <person name="Ohm R."/>
            <person name="Martin F."/>
            <person name="Silar P."/>
            <person name="Natvig D."/>
            <person name="Lalanne C."/>
            <person name="Gautier V."/>
            <person name="Ament-Velasquez S.L."/>
            <person name="Kruys A."/>
            <person name="Hutchinson M.I."/>
            <person name="Powell A.J."/>
            <person name="Barry K."/>
            <person name="Miller A.N."/>
            <person name="Grigoriev I.V."/>
            <person name="Debuchy R."/>
            <person name="Gladieux P."/>
            <person name="Thoren M.H."/>
            <person name="Johannesson H."/>
        </authorList>
    </citation>
    <scope>NUCLEOTIDE SEQUENCE</scope>
    <source>
        <strain evidence="6">PSN293</strain>
    </source>
</reference>
<keyword evidence="3" id="KW-0963">Cytoplasm</keyword>
<evidence type="ECO:0000256" key="4">
    <source>
        <dbReference type="ARBA" id="ARBA00023242"/>
    </source>
</evidence>
<dbReference type="Proteomes" id="UP001301769">
    <property type="component" value="Unassembled WGS sequence"/>
</dbReference>
<comment type="subcellular location">
    <subcellularLocation>
        <location evidence="2">Cytoplasm</location>
    </subcellularLocation>
    <subcellularLocation>
        <location evidence="1">Nucleus</location>
    </subcellularLocation>
</comment>
<dbReference type="PANTHER" id="PTHR31250:SF27">
    <property type="entry name" value="IQ DOMAIN-CONTAINING PROTEIN IQM5"/>
    <property type="match status" value="1"/>
</dbReference>
<evidence type="ECO:0000256" key="5">
    <source>
        <dbReference type="SAM" id="MobiDB-lite"/>
    </source>
</evidence>
<keyword evidence="4" id="KW-0539">Nucleus</keyword>
<keyword evidence="7" id="KW-1185">Reference proteome</keyword>
<reference evidence="6" key="1">
    <citation type="journal article" date="2023" name="Mol. Phylogenet. Evol.">
        <title>Genome-scale phylogeny and comparative genomics of the fungal order Sordariales.</title>
        <authorList>
            <person name="Hensen N."/>
            <person name="Bonometti L."/>
            <person name="Westerberg I."/>
            <person name="Brannstrom I.O."/>
            <person name="Guillou S."/>
            <person name="Cros-Aarteil S."/>
            <person name="Calhoun S."/>
            <person name="Haridas S."/>
            <person name="Kuo A."/>
            <person name="Mondo S."/>
            <person name="Pangilinan J."/>
            <person name="Riley R."/>
            <person name="LaButti K."/>
            <person name="Andreopoulos B."/>
            <person name="Lipzen A."/>
            <person name="Chen C."/>
            <person name="Yan M."/>
            <person name="Daum C."/>
            <person name="Ng V."/>
            <person name="Clum A."/>
            <person name="Steindorff A."/>
            <person name="Ohm R.A."/>
            <person name="Martin F."/>
            <person name="Silar P."/>
            <person name="Natvig D.O."/>
            <person name="Lalanne C."/>
            <person name="Gautier V."/>
            <person name="Ament-Velasquez S.L."/>
            <person name="Kruys A."/>
            <person name="Hutchinson M.I."/>
            <person name="Powell A.J."/>
            <person name="Barry K."/>
            <person name="Miller A.N."/>
            <person name="Grigoriev I.V."/>
            <person name="Debuchy R."/>
            <person name="Gladieux P."/>
            <person name="Hiltunen Thoren M."/>
            <person name="Johannesson H."/>
        </authorList>
    </citation>
    <scope>NUCLEOTIDE SEQUENCE</scope>
    <source>
        <strain evidence="6">PSN293</strain>
    </source>
</reference>
<dbReference type="PANTHER" id="PTHR31250">
    <property type="entry name" value="IQ DOMAIN-CONTAINING PROTEIN IQM3"/>
    <property type="match status" value="1"/>
</dbReference>
<feature type="compositionally biased region" description="Basic and acidic residues" evidence="5">
    <location>
        <begin position="531"/>
        <end position="540"/>
    </location>
</feature>
<evidence type="ECO:0000256" key="2">
    <source>
        <dbReference type="ARBA" id="ARBA00004496"/>
    </source>
</evidence>